<feature type="domain" description="XS" evidence="1">
    <location>
        <begin position="79"/>
        <end position="149"/>
    </location>
</feature>
<evidence type="ECO:0000313" key="3">
    <source>
        <dbReference type="Proteomes" id="UP001293254"/>
    </source>
</evidence>
<dbReference type="GO" id="GO:0051607">
    <property type="term" value="P:defense response to virus"/>
    <property type="evidence" value="ECO:0007669"/>
    <property type="project" value="InterPro"/>
</dbReference>
<dbReference type="AlphaFoldDB" id="A0AAE1YXP7"/>
<organism evidence="2 3">
    <name type="scientific">Sesamum alatum</name>
    <dbReference type="NCBI Taxonomy" id="300844"/>
    <lineage>
        <taxon>Eukaryota</taxon>
        <taxon>Viridiplantae</taxon>
        <taxon>Streptophyta</taxon>
        <taxon>Embryophyta</taxon>
        <taxon>Tracheophyta</taxon>
        <taxon>Spermatophyta</taxon>
        <taxon>Magnoliopsida</taxon>
        <taxon>eudicotyledons</taxon>
        <taxon>Gunneridae</taxon>
        <taxon>Pentapetalae</taxon>
        <taxon>asterids</taxon>
        <taxon>lamiids</taxon>
        <taxon>Lamiales</taxon>
        <taxon>Pedaliaceae</taxon>
        <taxon>Sesamum</taxon>
    </lineage>
</organism>
<evidence type="ECO:0000313" key="2">
    <source>
        <dbReference type="EMBL" id="KAK4438675.1"/>
    </source>
</evidence>
<reference evidence="2" key="1">
    <citation type="submission" date="2020-06" db="EMBL/GenBank/DDBJ databases">
        <authorList>
            <person name="Li T."/>
            <person name="Hu X."/>
            <person name="Zhang T."/>
            <person name="Song X."/>
            <person name="Zhang H."/>
            <person name="Dai N."/>
            <person name="Sheng W."/>
            <person name="Hou X."/>
            <person name="Wei L."/>
        </authorList>
    </citation>
    <scope>NUCLEOTIDE SEQUENCE</scope>
    <source>
        <strain evidence="2">3651</strain>
        <tissue evidence="2">Leaf</tissue>
    </source>
</reference>
<protein>
    <submittedName>
        <fullName evidence="2">Protein SUPPRESSOR OFSILENCING 3</fullName>
    </submittedName>
</protein>
<keyword evidence="3" id="KW-1185">Reference proteome</keyword>
<dbReference type="Gene3D" id="3.30.70.2890">
    <property type="entry name" value="XS domain"/>
    <property type="match status" value="1"/>
</dbReference>
<gene>
    <name evidence="2" type="ORF">Salat_0202000</name>
</gene>
<dbReference type="PANTHER" id="PTHR46602:SF1">
    <property type="entry name" value="PROTEIN SUPPRESSOR OF GENE SILENCING 3"/>
    <property type="match status" value="1"/>
</dbReference>
<dbReference type="GO" id="GO:0031047">
    <property type="term" value="P:regulatory ncRNA-mediated gene silencing"/>
    <property type="evidence" value="ECO:0007669"/>
    <property type="project" value="InterPro"/>
</dbReference>
<dbReference type="InterPro" id="IPR005380">
    <property type="entry name" value="XS_domain"/>
</dbReference>
<name>A0AAE1YXP7_9LAMI</name>
<reference evidence="2" key="2">
    <citation type="journal article" date="2024" name="Plant">
        <title>Genomic evolution and insights into agronomic trait innovations of Sesamum species.</title>
        <authorList>
            <person name="Miao H."/>
            <person name="Wang L."/>
            <person name="Qu L."/>
            <person name="Liu H."/>
            <person name="Sun Y."/>
            <person name="Le M."/>
            <person name="Wang Q."/>
            <person name="Wei S."/>
            <person name="Zheng Y."/>
            <person name="Lin W."/>
            <person name="Duan Y."/>
            <person name="Cao H."/>
            <person name="Xiong S."/>
            <person name="Wang X."/>
            <person name="Wei L."/>
            <person name="Li C."/>
            <person name="Ma Q."/>
            <person name="Ju M."/>
            <person name="Zhao R."/>
            <person name="Li G."/>
            <person name="Mu C."/>
            <person name="Tian Q."/>
            <person name="Mei H."/>
            <person name="Zhang T."/>
            <person name="Gao T."/>
            <person name="Zhang H."/>
        </authorList>
    </citation>
    <scope>NUCLEOTIDE SEQUENCE</scope>
    <source>
        <strain evidence="2">3651</strain>
    </source>
</reference>
<sequence length="152" mass="17021">MSLKDSGFALHAKEVLELLICSGACSPLLQHARTKRSKMVKLHRELAERLGEELRRRGTSAVTAGQIFCKWKGLEERADKEIVWAPVVVIMNTGHEKDENDKWIGMGNQELLDYFNAYSAVKAQQLYGLQGHRGMTALIFDASAVGYTEQNV</sequence>
<evidence type="ECO:0000259" key="1">
    <source>
        <dbReference type="Pfam" id="PF03468"/>
    </source>
</evidence>
<dbReference type="Pfam" id="PF03468">
    <property type="entry name" value="XS"/>
    <property type="match status" value="1"/>
</dbReference>
<dbReference type="EMBL" id="JACGWO010000001">
    <property type="protein sequence ID" value="KAK4438675.1"/>
    <property type="molecule type" value="Genomic_DNA"/>
</dbReference>
<proteinExistence type="predicted"/>
<dbReference type="InterPro" id="IPR038588">
    <property type="entry name" value="XS_domain_sf"/>
</dbReference>
<dbReference type="Proteomes" id="UP001293254">
    <property type="component" value="Unassembled WGS sequence"/>
</dbReference>
<comment type="caution">
    <text evidence="2">The sequence shown here is derived from an EMBL/GenBank/DDBJ whole genome shotgun (WGS) entry which is preliminary data.</text>
</comment>
<accession>A0AAE1YXP7</accession>
<dbReference type="InterPro" id="IPR044287">
    <property type="entry name" value="SGS3"/>
</dbReference>
<dbReference type="PANTHER" id="PTHR46602">
    <property type="entry name" value="PROTEIN SUPPRESSOR OF GENE SILENCING 3"/>
    <property type="match status" value="1"/>
</dbReference>